<evidence type="ECO:0000313" key="2">
    <source>
        <dbReference type="Proteomes" id="UP000030130"/>
    </source>
</evidence>
<name>A0A0A2FAD6_9PORP</name>
<dbReference type="EMBL" id="JRAI01000005">
    <property type="protein sequence ID" value="KGN87996.1"/>
    <property type="molecule type" value="Genomic_DNA"/>
</dbReference>
<accession>A0A0A2FAD6</accession>
<sequence length="249" mass="27841">MLEKASSNNILRKARLLMDEAGVSPMSDDVGDGSIFTEDTINLETYLKGVLTDAIRAVFLVAPLYKIAASSLRGEKSIFDLQEFNGFSFTVSDSGHGVITLPNNFLRFSSMKLKSWKRPVTEIQEQGSLLWLQQYVPETEAGFWKPVCNWVDLKEHGRCIELHPLRLVNLSSLTLTPDELKAFLADKVEHFTYIPTPYVNFDANFIKPNMDASLADAAAYMSASLVCEIYEKPNESKAFGDRAIKIAMS</sequence>
<reference evidence="1 2" key="1">
    <citation type="submission" date="2014-08" db="EMBL/GenBank/DDBJ databases">
        <title>Porphyromonas gulae strain:COT-052_OH1451 Genome sequencing.</title>
        <authorList>
            <person name="Wallis C."/>
            <person name="Deusch O."/>
            <person name="O'Flynn C."/>
            <person name="Davis I."/>
            <person name="Jospin G."/>
            <person name="Darling A.E."/>
            <person name="Coil D.A."/>
            <person name="Alexiev A."/>
            <person name="Horsfall A."/>
            <person name="Kirkwood N."/>
            <person name="Harris S."/>
            <person name="Eisen J.A."/>
        </authorList>
    </citation>
    <scope>NUCLEOTIDE SEQUENCE [LARGE SCALE GENOMIC DNA]</scope>
    <source>
        <strain evidence="2">COT-052 OH1451</strain>
    </source>
</reference>
<dbReference type="RefSeq" id="WP_039419912.1">
    <property type="nucleotide sequence ID" value="NZ_JRAI01000005.1"/>
</dbReference>
<protein>
    <submittedName>
        <fullName evidence="1">Uncharacterized protein</fullName>
    </submittedName>
</protein>
<evidence type="ECO:0000313" key="1">
    <source>
        <dbReference type="EMBL" id="KGN87996.1"/>
    </source>
</evidence>
<proteinExistence type="predicted"/>
<dbReference type="Proteomes" id="UP000030130">
    <property type="component" value="Unassembled WGS sequence"/>
</dbReference>
<gene>
    <name evidence="1" type="ORF">HR08_00985</name>
</gene>
<organism evidence="1 2">
    <name type="scientific">Porphyromonas gulae</name>
    <dbReference type="NCBI Taxonomy" id="111105"/>
    <lineage>
        <taxon>Bacteria</taxon>
        <taxon>Pseudomonadati</taxon>
        <taxon>Bacteroidota</taxon>
        <taxon>Bacteroidia</taxon>
        <taxon>Bacteroidales</taxon>
        <taxon>Porphyromonadaceae</taxon>
        <taxon>Porphyromonas</taxon>
    </lineage>
</organism>
<comment type="caution">
    <text evidence="1">The sequence shown here is derived from an EMBL/GenBank/DDBJ whole genome shotgun (WGS) entry which is preliminary data.</text>
</comment>
<dbReference type="AlphaFoldDB" id="A0A0A2FAD6"/>